<reference evidence="1 2" key="1">
    <citation type="submission" date="2016-11" db="EMBL/GenBank/DDBJ databases">
        <authorList>
            <person name="Jaros S."/>
            <person name="Januszkiewicz K."/>
            <person name="Wedrychowicz H."/>
        </authorList>
    </citation>
    <scope>NUCLEOTIDE SEQUENCE [LARGE SCALE GENOMIC DNA]</scope>
    <source>
        <strain evidence="1 2">LMG 26898</strain>
    </source>
</reference>
<evidence type="ECO:0000313" key="1">
    <source>
        <dbReference type="EMBL" id="SHN30931.1"/>
    </source>
</evidence>
<dbReference type="OrthoDB" id="8388066at2"/>
<dbReference type="InterPro" id="IPR032710">
    <property type="entry name" value="NTF2-like_dom_sf"/>
</dbReference>
<accession>A0A1M7QIL3</accession>
<organism evidence="1 2">
    <name type="scientific">Pseudomonas asturiensis</name>
    <dbReference type="NCBI Taxonomy" id="1190415"/>
    <lineage>
        <taxon>Bacteria</taxon>
        <taxon>Pseudomonadati</taxon>
        <taxon>Pseudomonadota</taxon>
        <taxon>Gammaproteobacteria</taxon>
        <taxon>Pseudomonadales</taxon>
        <taxon>Pseudomonadaceae</taxon>
        <taxon>Pseudomonas</taxon>
    </lineage>
</organism>
<dbReference type="RefSeq" id="WP_073173281.1">
    <property type="nucleotide sequence ID" value="NZ_FRDA01000029.1"/>
</dbReference>
<protein>
    <recommendedName>
        <fullName evidence="3">SnoaL-like domain-containing protein</fullName>
    </recommendedName>
</protein>
<evidence type="ECO:0000313" key="2">
    <source>
        <dbReference type="Proteomes" id="UP000183983"/>
    </source>
</evidence>
<proteinExistence type="predicted"/>
<dbReference type="EMBL" id="FRDA01000029">
    <property type="protein sequence ID" value="SHN30931.1"/>
    <property type="molecule type" value="Genomic_DNA"/>
</dbReference>
<evidence type="ECO:0008006" key="3">
    <source>
        <dbReference type="Google" id="ProtNLM"/>
    </source>
</evidence>
<name>A0A1M7QIL3_9PSED</name>
<dbReference type="SUPFAM" id="SSF54427">
    <property type="entry name" value="NTF2-like"/>
    <property type="match status" value="1"/>
</dbReference>
<sequence length="187" mass="20809">MNTTQRSIRQYIKAKDGNRPHLLSQAFTPDAILDMHVRTGSISFPPHLEGIGPIGDVLVRRFGQTFENVYTFCVGSPPEPEAKTYQCQWLVGMSDKNSGEARVGCGLYEWQFSPESGLVERLTITIEHMKTLPATDLQSIMEWLSALNYPWCSPEALVSNAPDIDTLDEVIQYVTASIQTGVSQVDT</sequence>
<gene>
    <name evidence="1" type="ORF">SAMN05216593_1296</name>
</gene>
<dbReference type="AlphaFoldDB" id="A0A1M7QIL3"/>
<dbReference type="STRING" id="1190415.SAMN05216593_1296"/>
<dbReference type="Proteomes" id="UP000183983">
    <property type="component" value="Unassembled WGS sequence"/>
</dbReference>